<dbReference type="Pfam" id="PF08281">
    <property type="entry name" value="Sigma70_r4_2"/>
    <property type="match status" value="1"/>
</dbReference>
<keyword evidence="9" id="KW-1185">Reference proteome</keyword>
<dbReference type="Gene3D" id="1.10.1740.10">
    <property type="match status" value="1"/>
</dbReference>
<dbReference type="EMBL" id="AP022870">
    <property type="protein sequence ID" value="BCB78094.1"/>
    <property type="molecule type" value="Genomic_DNA"/>
</dbReference>
<name>A0A6F8XW73_9ACTN</name>
<dbReference type="InterPro" id="IPR036388">
    <property type="entry name" value="WH-like_DNA-bd_sf"/>
</dbReference>
<dbReference type="InterPro" id="IPR014325">
    <property type="entry name" value="RNA_pol_sigma-E_actinobac"/>
</dbReference>
<dbReference type="PANTHER" id="PTHR43133:SF50">
    <property type="entry name" value="ECF RNA POLYMERASE SIGMA FACTOR SIGM"/>
    <property type="match status" value="1"/>
</dbReference>
<evidence type="ECO:0000256" key="5">
    <source>
        <dbReference type="ARBA" id="ARBA00023163"/>
    </source>
</evidence>
<dbReference type="SUPFAM" id="SSF88659">
    <property type="entry name" value="Sigma3 and sigma4 domains of RNA polymerase sigma factors"/>
    <property type="match status" value="1"/>
</dbReference>
<dbReference type="GO" id="GO:0000428">
    <property type="term" value="C:DNA-directed RNA polymerase complex"/>
    <property type="evidence" value="ECO:0007669"/>
    <property type="project" value="UniProtKB-KW"/>
</dbReference>
<dbReference type="GO" id="GO:0016987">
    <property type="term" value="F:sigma factor activity"/>
    <property type="evidence" value="ECO:0007669"/>
    <property type="project" value="UniProtKB-KW"/>
</dbReference>
<feature type="domain" description="RNA polymerase sigma factor 70 region 4 type 2" evidence="7">
    <location>
        <begin position="115"/>
        <end position="164"/>
    </location>
</feature>
<dbReference type="Gene3D" id="1.10.10.10">
    <property type="entry name" value="Winged helix-like DNA-binding domain superfamily/Winged helix DNA-binding domain"/>
    <property type="match status" value="1"/>
</dbReference>
<dbReference type="Pfam" id="PF04542">
    <property type="entry name" value="Sigma70_r2"/>
    <property type="match status" value="1"/>
</dbReference>
<evidence type="ECO:0000256" key="4">
    <source>
        <dbReference type="ARBA" id="ARBA00023125"/>
    </source>
</evidence>
<proteinExistence type="inferred from homology"/>
<evidence type="ECO:0000313" key="9">
    <source>
        <dbReference type="Proteomes" id="UP000502508"/>
    </source>
</evidence>
<dbReference type="PANTHER" id="PTHR43133">
    <property type="entry name" value="RNA POLYMERASE ECF-TYPE SIGMA FACTO"/>
    <property type="match status" value="1"/>
</dbReference>
<dbReference type="InterPro" id="IPR007627">
    <property type="entry name" value="RNA_pol_sigma70_r2"/>
</dbReference>
<dbReference type="KEGG" id="pfla:Pflav_045040"/>
<evidence type="ECO:0000313" key="8">
    <source>
        <dbReference type="EMBL" id="BCB78094.1"/>
    </source>
</evidence>
<dbReference type="InterPro" id="IPR014284">
    <property type="entry name" value="RNA_pol_sigma-70_dom"/>
</dbReference>
<dbReference type="InterPro" id="IPR039425">
    <property type="entry name" value="RNA_pol_sigma-70-like"/>
</dbReference>
<dbReference type="SUPFAM" id="SSF88946">
    <property type="entry name" value="Sigma2 domain of RNA polymerase sigma factors"/>
    <property type="match status" value="1"/>
</dbReference>
<comment type="similarity">
    <text evidence="1">Belongs to the sigma-70 factor family. ECF subfamily.</text>
</comment>
<dbReference type="InterPro" id="IPR013324">
    <property type="entry name" value="RNA_pol_sigma_r3/r4-like"/>
</dbReference>
<evidence type="ECO:0000256" key="3">
    <source>
        <dbReference type="ARBA" id="ARBA00023082"/>
    </source>
</evidence>
<dbReference type="InterPro" id="IPR013249">
    <property type="entry name" value="RNA_pol_sigma70_r4_t2"/>
</dbReference>
<reference evidence="8 9" key="1">
    <citation type="submission" date="2020-03" db="EMBL/GenBank/DDBJ databases">
        <title>Whole genome shotgun sequence of Phytohabitans flavus NBRC 107702.</title>
        <authorList>
            <person name="Komaki H."/>
            <person name="Tamura T."/>
        </authorList>
    </citation>
    <scope>NUCLEOTIDE SEQUENCE [LARGE SCALE GENOMIC DNA]</scope>
    <source>
        <strain evidence="8 9">NBRC 107702</strain>
    </source>
</reference>
<dbReference type="GO" id="GO:0006352">
    <property type="term" value="P:DNA-templated transcription initiation"/>
    <property type="evidence" value="ECO:0007669"/>
    <property type="project" value="InterPro"/>
</dbReference>
<keyword evidence="3" id="KW-0731">Sigma factor</keyword>
<dbReference type="InterPro" id="IPR013325">
    <property type="entry name" value="RNA_pol_sigma_r2"/>
</dbReference>
<dbReference type="Proteomes" id="UP000502508">
    <property type="component" value="Chromosome"/>
</dbReference>
<reference evidence="8 9" key="2">
    <citation type="submission" date="2020-03" db="EMBL/GenBank/DDBJ databases">
        <authorList>
            <person name="Ichikawa N."/>
            <person name="Kimura A."/>
            <person name="Kitahashi Y."/>
            <person name="Uohara A."/>
        </authorList>
    </citation>
    <scope>NUCLEOTIDE SEQUENCE [LARGE SCALE GENOMIC DNA]</scope>
    <source>
        <strain evidence="8 9">NBRC 107702</strain>
    </source>
</reference>
<keyword evidence="5" id="KW-0804">Transcription</keyword>
<accession>A0A6F8XW73</accession>
<evidence type="ECO:0000256" key="2">
    <source>
        <dbReference type="ARBA" id="ARBA00023015"/>
    </source>
</evidence>
<evidence type="ECO:0000259" key="6">
    <source>
        <dbReference type="Pfam" id="PF04542"/>
    </source>
</evidence>
<feature type="domain" description="RNA polymerase sigma-70 region 2" evidence="6">
    <location>
        <begin position="24"/>
        <end position="85"/>
    </location>
</feature>
<dbReference type="NCBIfam" id="TIGR02937">
    <property type="entry name" value="sigma70-ECF"/>
    <property type="match status" value="1"/>
</dbReference>
<keyword evidence="4" id="KW-0238">DNA-binding</keyword>
<protein>
    <submittedName>
        <fullName evidence="8">DNA-directed RNA polymerase sigma-70 factor</fullName>
    </submittedName>
</protein>
<organism evidence="8 9">
    <name type="scientific">Phytohabitans flavus</name>
    <dbReference type="NCBI Taxonomy" id="1076124"/>
    <lineage>
        <taxon>Bacteria</taxon>
        <taxon>Bacillati</taxon>
        <taxon>Actinomycetota</taxon>
        <taxon>Actinomycetes</taxon>
        <taxon>Micromonosporales</taxon>
        <taxon>Micromonosporaceae</taxon>
    </lineage>
</organism>
<dbReference type="NCBIfam" id="TIGR02983">
    <property type="entry name" value="SigE-fam_strep"/>
    <property type="match status" value="1"/>
</dbReference>
<dbReference type="GO" id="GO:0003677">
    <property type="term" value="F:DNA binding"/>
    <property type="evidence" value="ECO:0007669"/>
    <property type="project" value="UniProtKB-KW"/>
</dbReference>
<keyword evidence="2" id="KW-0805">Transcription regulation</keyword>
<evidence type="ECO:0000256" key="1">
    <source>
        <dbReference type="ARBA" id="ARBA00010641"/>
    </source>
</evidence>
<sequence>MHLRGMGAGSAGDGRFDEYVAARGQSLLRFAYVLTTDPHTAEDLVQSALADAYRHWRRVSRADHPDAYVRRMIVNKYLGWRRRRWFGEVPTDRTADAAPVVADHAEAVAARDESRRALDSLPPRARTVLVLRYYADLDDAAIAELLGIATSSVRATASRALATLRAAGFGTPVTQKEIS</sequence>
<gene>
    <name evidence="8" type="ORF">Pflav_045040</name>
</gene>
<dbReference type="CDD" id="cd06171">
    <property type="entry name" value="Sigma70_r4"/>
    <property type="match status" value="1"/>
</dbReference>
<dbReference type="AlphaFoldDB" id="A0A6F8XW73"/>
<keyword evidence="8" id="KW-0240">DNA-directed RNA polymerase</keyword>
<evidence type="ECO:0000259" key="7">
    <source>
        <dbReference type="Pfam" id="PF08281"/>
    </source>
</evidence>